<reference evidence="11 13" key="1">
    <citation type="journal article" date="2015" name="Science">
        <title>Genetic determinants of in vivo fitness and diet responsiveness in multiple human gut Bacteroides.</title>
        <authorList>
            <person name="Wu M."/>
            <person name="McNulty N.P."/>
            <person name="Rodionov D.A."/>
            <person name="Khoroshkin M.S."/>
            <person name="Griffin N.W."/>
            <person name="Cheng J."/>
            <person name="Latreille P."/>
            <person name="Kerstetter R.A."/>
            <person name="Terrapon N."/>
            <person name="Henrissat B."/>
            <person name="Osterman A.L."/>
            <person name="Gordon J.I."/>
        </authorList>
    </citation>
    <scope>NUCLEOTIDE SEQUENCE [LARGE SCALE GENOMIC DNA]</scope>
    <source>
        <strain evidence="11 13">WH2</strain>
    </source>
</reference>
<evidence type="ECO:0000313" key="12">
    <source>
        <dbReference type="EMBL" id="RGS39809.1"/>
    </source>
</evidence>
<dbReference type="KEGG" id="bcel:BcellWH2_03602"/>
<sequence length="1146" mass="129226">MKLRALLKRSIFVIISSLIVTACSQGTDCSVRKIKFDQDWKFHLGQMEDAAKESYDDSKWRVLNLPHDWSVEPLSGSDGLSVGPFSKESAGGFATGQTVGGEGWYRKSFTIDRKDAHKLHSLYFEGVYAQSEVWVNGQKVNFNAYGYSSFKCDITSYCHPAGEVNTIAVKVTNEGKNSRWYAGSGIYRHVWFIKTDSVHLDEWAVAVRTAKMAGDEATLAIEADVLNEKAEKAGVNMMVTIISPDGEEVGMKEQTVSVDAAGKQTVAFSLPVKQAKLWSVDTPHLYEAKILIRSGHEVLDQISVPFGIRTISFSAKEGFKLNNLPLKLKGGCVHHDNGLLGAASLDRAEARKIELLKANGYNAVRCAHNPPAEAFLRACDEQGMLVIDEAFDHWQKEKNPQDYHRFFDEWNEKDISAMVLRDRNHPSVIMWSIGNEIQERSDDAGIEIAERLRNIVKKLDPSRPVTAAINDYWDNPQLKWKEDASKAMQHLDVAGYNYMWYEYENDHQKDPLRIIYGSETVAQEAAVNWNLVEKHPYIIGDFVWTALDYLGEAGIGHTLELSKGEKNPQFMGWPWYNAWCGDIDICGEKKPQSYYRDIIWKEREITMAVQPLLAVGKTEDVSYWGWKNESLSWNWKGLEGKPVKVNVYSRAPKVRLYLNNELLGEQEVSKKDYTATFMVNYQPGELKAVATYDSSESSCAILRTTGAPVQIRLIADRKVIKADRDDLAYVTVELIDKEGRIVPDADMKVTLSVVGNGIIRGSGNACPTDMESFRSLSPKTFKGKAMAILQPDGNVGEITLNVSAEGMKGASITIRTVDRMSAKQEGKDIVTPGSIWKDMDGNPINAHGGGILYHEGTYYWYGEFKGDSTYRLDWVKTWECWRAEAGGVACYSSKNLTDWKFEGKVLPTVDDDPTSDLHPSQVIERPKVIYNEKTGKFVMWMHIESPDYEKAHAGVAVCDSPTGTFTYLGSFKPNGADSRDQTIFKDDDGKAYHICSSEWNSTLYISLLTDDYTKPSGTYVRRFIGQSREAPAVFKRNGHYYMLSSGCTGWDPNKAKWAVSDSMMGVWELKDNPCLGRDADKTFYAQSTYVLPIEGMQDQFIAMFDRWNKTDLINSRYVWLPIEFDGDRPLIRWADQWSTQTMEAVY</sequence>
<protein>
    <submittedName>
        <fullName evidence="11">Beta-galactosidase</fullName>
        <ecNumber evidence="11">3.2.1.23</ecNumber>
    </submittedName>
    <submittedName>
        <fullName evidence="12">DUF4982 domain-containing protein</fullName>
    </submittedName>
</protein>
<dbReference type="PANTHER" id="PTHR42732">
    <property type="entry name" value="BETA-GALACTOSIDASE"/>
    <property type="match status" value="1"/>
</dbReference>
<evidence type="ECO:0000313" key="13">
    <source>
        <dbReference type="Proteomes" id="UP000061809"/>
    </source>
</evidence>
<dbReference type="RefSeq" id="WP_029427482.1">
    <property type="nucleotide sequence ID" value="NZ_CP012801.1"/>
</dbReference>
<keyword evidence="4 11" id="KW-0326">Glycosidase</keyword>
<evidence type="ECO:0000259" key="8">
    <source>
        <dbReference type="Pfam" id="PF02837"/>
    </source>
</evidence>
<dbReference type="InterPro" id="IPR023296">
    <property type="entry name" value="Glyco_hydro_beta-prop_sf"/>
</dbReference>
<dbReference type="Gene3D" id="2.60.40.10">
    <property type="entry name" value="Immunoglobulins"/>
    <property type="match status" value="3"/>
</dbReference>
<dbReference type="SUPFAM" id="SSF75005">
    <property type="entry name" value="Arabinanase/levansucrase/invertase"/>
    <property type="match status" value="1"/>
</dbReference>
<dbReference type="Pfam" id="PF16355">
    <property type="entry name" value="DUF4982"/>
    <property type="match status" value="1"/>
</dbReference>
<dbReference type="EMBL" id="QRVJ01000001">
    <property type="protein sequence ID" value="RGS39809.1"/>
    <property type="molecule type" value="Genomic_DNA"/>
</dbReference>
<dbReference type="EC" id="3.2.1.23" evidence="11"/>
<dbReference type="PANTHER" id="PTHR42732:SF1">
    <property type="entry name" value="BETA-MANNOSIDASE"/>
    <property type="match status" value="1"/>
</dbReference>
<dbReference type="GO" id="GO:0004565">
    <property type="term" value="F:beta-galactosidase activity"/>
    <property type="evidence" value="ECO:0007669"/>
    <property type="project" value="UniProtKB-EC"/>
</dbReference>
<evidence type="ECO:0000313" key="11">
    <source>
        <dbReference type="EMBL" id="ALJ60825.1"/>
    </source>
</evidence>
<evidence type="ECO:0000256" key="1">
    <source>
        <dbReference type="ARBA" id="ARBA00007401"/>
    </source>
</evidence>
<evidence type="ECO:0000256" key="2">
    <source>
        <dbReference type="ARBA" id="ARBA00009865"/>
    </source>
</evidence>
<dbReference type="GO" id="GO:0005975">
    <property type="term" value="P:carbohydrate metabolic process"/>
    <property type="evidence" value="ECO:0007669"/>
    <property type="project" value="InterPro"/>
</dbReference>
<dbReference type="InterPro" id="IPR032311">
    <property type="entry name" value="DUF4982"/>
</dbReference>
<reference evidence="12 14" key="2">
    <citation type="submission" date="2018-08" db="EMBL/GenBank/DDBJ databases">
        <title>A genome reference for cultivated species of the human gut microbiota.</title>
        <authorList>
            <person name="Zou Y."/>
            <person name="Xue W."/>
            <person name="Luo G."/>
        </authorList>
    </citation>
    <scope>NUCLEOTIDE SEQUENCE [LARGE SCALE GENOMIC DNA]</scope>
    <source>
        <strain evidence="12 14">AF22-3AC</strain>
    </source>
</reference>
<feature type="domain" description="Glycoside hydrolase family 2" evidence="10">
    <location>
        <begin position="711"/>
        <end position="813"/>
    </location>
</feature>
<feature type="domain" description="Glycoside hydrolase family 2 immunoglobulin-like beta-sandwich" evidence="6">
    <location>
        <begin position="199"/>
        <end position="309"/>
    </location>
</feature>
<dbReference type="EMBL" id="CP012801">
    <property type="protein sequence ID" value="ALJ60825.1"/>
    <property type="molecule type" value="Genomic_DNA"/>
</dbReference>
<dbReference type="Gene3D" id="2.60.120.260">
    <property type="entry name" value="Galactose-binding domain-like"/>
    <property type="match status" value="1"/>
</dbReference>
<evidence type="ECO:0000259" key="6">
    <source>
        <dbReference type="Pfam" id="PF00703"/>
    </source>
</evidence>
<name>A0A0P0GII1_9BACE</name>
<dbReference type="Gene3D" id="3.20.20.80">
    <property type="entry name" value="Glycosidases"/>
    <property type="match status" value="1"/>
</dbReference>
<feature type="signal peptide" evidence="5">
    <location>
        <begin position="1"/>
        <end position="22"/>
    </location>
</feature>
<dbReference type="AlphaFoldDB" id="A0A0P0GII1"/>
<accession>A0A0P0GII1</accession>
<dbReference type="PROSITE" id="PS00608">
    <property type="entry name" value="GLYCOSYL_HYDROL_F2_2"/>
    <property type="match status" value="1"/>
</dbReference>
<dbReference type="Pfam" id="PF02836">
    <property type="entry name" value="Glyco_hydro_2_C"/>
    <property type="match status" value="1"/>
</dbReference>
<evidence type="ECO:0000256" key="3">
    <source>
        <dbReference type="ARBA" id="ARBA00022801"/>
    </source>
</evidence>
<keyword evidence="5" id="KW-0732">Signal</keyword>
<dbReference type="InterPro" id="IPR023232">
    <property type="entry name" value="Glyco_hydro_2_AS"/>
</dbReference>
<feature type="chain" id="PRO_5035997273" evidence="5">
    <location>
        <begin position="23"/>
        <end position="1146"/>
    </location>
</feature>
<dbReference type="SUPFAM" id="SSF49785">
    <property type="entry name" value="Galactose-binding domain-like"/>
    <property type="match status" value="1"/>
</dbReference>
<organism evidence="11 13">
    <name type="scientific">Bacteroides cellulosilyticus</name>
    <dbReference type="NCBI Taxonomy" id="246787"/>
    <lineage>
        <taxon>Bacteria</taxon>
        <taxon>Pseudomonadati</taxon>
        <taxon>Bacteroidota</taxon>
        <taxon>Bacteroidia</taxon>
        <taxon>Bacteroidales</taxon>
        <taxon>Bacteroidaceae</taxon>
        <taxon>Bacteroides</taxon>
    </lineage>
</organism>
<feature type="domain" description="Glycosyl hydrolases family 2 sugar binding" evidence="8">
    <location>
        <begin position="94"/>
        <end position="194"/>
    </location>
</feature>
<evidence type="ECO:0000259" key="10">
    <source>
        <dbReference type="Pfam" id="PF18565"/>
    </source>
</evidence>
<dbReference type="InterPro" id="IPR006102">
    <property type="entry name" value="Ig-like_GH2"/>
</dbReference>
<gene>
    <name evidence="11" type="primary">lacZ_20</name>
    <name evidence="11" type="ORF">BcellWH2_03602</name>
    <name evidence="12" type="ORF">DWX97_00540</name>
</gene>
<dbReference type="InterPro" id="IPR051913">
    <property type="entry name" value="GH2_Domain-Containing"/>
</dbReference>
<dbReference type="Proteomes" id="UP000061809">
    <property type="component" value="Chromosome"/>
</dbReference>
<dbReference type="Pfam" id="PF00703">
    <property type="entry name" value="Glyco_hydro_2"/>
    <property type="match status" value="1"/>
</dbReference>
<dbReference type="PRINTS" id="PR00132">
    <property type="entry name" value="GLHYDRLASE2"/>
</dbReference>
<dbReference type="InterPro" id="IPR006710">
    <property type="entry name" value="Glyco_hydro_43"/>
</dbReference>
<dbReference type="InterPro" id="IPR006101">
    <property type="entry name" value="Glyco_hydro_2"/>
</dbReference>
<dbReference type="PATRIC" id="fig|246787.4.peg.3718"/>
<proteinExistence type="inferred from homology"/>
<dbReference type="Pfam" id="PF04616">
    <property type="entry name" value="Glyco_hydro_43"/>
    <property type="match status" value="1"/>
</dbReference>
<dbReference type="Pfam" id="PF18565">
    <property type="entry name" value="Glyco_hydro2_C5"/>
    <property type="match status" value="1"/>
</dbReference>
<comment type="similarity">
    <text evidence="1">Belongs to the glycosyl hydrolase 2 family.</text>
</comment>
<dbReference type="InterPro" id="IPR006104">
    <property type="entry name" value="Glyco_hydro_2_N"/>
</dbReference>
<evidence type="ECO:0000256" key="4">
    <source>
        <dbReference type="ARBA" id="ARBA00023295"/>
    </source>
</evidence>
<dbReference type="InterPro" id="IPR006103">
    <property type="entry name" value="Glyco_hydro_2_cat"/>
</dbReference>
<feature type="domain" description="DUF4982" evidence="9">
    <location>
        <begin position="640"/>
        <end position="691"/>
    </location>
</feature>
<evidence type="ECO:0000313" key="14">
    <source>
        <dbReference type="Proteomes" id="UP000283341"/>
    </source>
</evidence>
<dbReference type="SUPFAM" id="SSF49303">
    <property type="entry name" value="beta-Galactosidase/glucuronidase domain"/>
    <property type="match status" value="1"/>
</dbReference>
<dbReference type="InterPro" id="IPR036156">
    <property type="entry name" value="Beta-gal/glucu_dom_sf"/>
</dbReference>
<dbReference type="Pfam" id="PF02837">
    <property type="entry name" value="Glyco_hydro_2_N"/>
    <property type="match status" value="1"/>
</dbReference>
<evidence type="ECO:0000259" key="9">
    <source>
        <dbReference type="Pfam" id="PF16355"/>
    </source>
</evidence>
<evidence type="ECO:0000259" key="7">
    <source>
        <dbReference type="Pfam" id="PF02836"/>
    </source>
</evidence>
<comment type="similarity">
    <text evidence="2">Belongs to the glycosyl hydrolase 43 family.</text>
</comment>
<dbReference type="SUPFAM" id="SSF51445">
    <property type="entry name" value="(Trans)glycosidases"/>
    <property type="match status" value="1"/>
</dbReference>
<dbReference type="CDD" id="cd18825">
    <property type="entry name" value="GH43_CtGH43-like"/>
    <property type="match status" value="1"/>
</dbReference>
<dbReference type="PROSITE" id="PS51257">
    <property type="entry name" value="PROKAR_LIPOPROTEIN"/>
    <property type="match status" value="1"/>
</dbReference>
<evidence type="ECO:0000256" key="5">
    <source>
        <dbReference type="SAM" id="SignalP"/>
    </source>
</evidence>
<feature type="domain" description="Glycoside hydrolase family 2 catalytic" evidence="7">
    <location>
        <begin position="317"/>
        <end position="546"/>
    </location>
</feature>
<dbReference type="InterPro" id="IPR008979">
    <property type="entry name" value="Galactose-bd-like_sf"/>
</dbReference>
<dbReference type="Proteomes" id="UP000283341">
    <property type="component" value="Unassembled WGS sequence"/>
</dbReference>
<dbReference type="InterPro" id="IPR040605">
    <property type="entry name" value="Glyco_hydro2_dom5"/>
</dbReference>
<dbReference type="Gene3D" id="2.115.10.20">
    <property type="entry name" value="Glycosyl hydrolase domain, family 43"/>
    <property type="match status" value="1"/>
</dbReference>
<dbReference type="InterPro" id="IPR013783">
    <property type="entry name" value="Ig-like_fold"/>
</dbReference>
<dbReference type="InterPro" id="IPR017853">
    <property type="entry name" value="GH"/>
</dbReference>
<keyword evidence="3 11" id="KW-0378">Hydrolase</keyword>